<dbReference type="SUPFAM" id="SSF50891">
    <property type="entry name" value="Cyclophilin-like"/>
    <property type="match status" value="1"/>
</dbReference>
<evidence type="ECO:0000256" key="5">
    <source>
        <dbReference type="RuleBase" id="RU363019"/>
    </source>
</evidence>
<comment type="caution">
    <text evidence="7">The sequence shown here is derived from an EMBL/GenBank/DDBJ whole genome shotgun (WGS) entry which is preliminary data.</text>
</comment>
<evidence type="ECO:0000256" key="2">
    <source>
        <dbReference type="ARBA" id="ARBA00007365"/>
    </source>
</evidence>
<organism evidence="7 8">
    <name type="scientific">Candidatus Nomurabacteria bacterium RIFCSPLOWO2_01_FULL_36_10b</name>
    <dbReference type="NCBI Taxonomy" id="1801766"/>
    <lineage>
        <taxon>Bacteria</taxon>
        <taxon>Candidatus Nomuraibacteriota</taxon>
    </lineage>
</organism>
<keyword evidence="4 5" id="KW-0413">Isomerase</keyword>
<sequence length="166" mass="18203">MSTSQVGTDTVVMTTSMGDIILELFGNEAPTTVENFINLINDDFYNGTRFHRVIKDFMIQGGDQQSKDITLASKWGTGGPGYKFDDEIYKGNHNGIGTIAMANSGPNTNGSQFFINVAENDYLDTKHTVFGRVIEGMDIVMNISNAETGINDRPANDIVIKKIVIK</sequence>
<dbReference type="GO" id="GO:0003755">
    <property type="term" value="F:peptidyl-prolyl cis-trans isomerase activity"/>
    <property type="evidence" value="ECO:0007669"/>
    <property type="project" value="UniProtKB-UniRule"/>
</dbReference>
<dbReference type="InterPro" id="IPR029000">
    <property type="entry name" value="Cyclophilin-like_dom_sf"/>
</dbReference>
<dbReference type="EMBL" id="MFUQ01000005">
    <property type="protein sequence ID" value="OGI83997.1"/>
    <property type="molecule type" value="Genomic_DNA"/>
</dbReference>
<dbReference type="STRING" id="1801766.A2997_00825"/>
<dbReference type="Gene3D" id="2.40.100.10">
    <property type="entry name" value="Cyclophilin-like"/>
    <property type="match status" value="1"/>
</dbReference>
<protein>
    <recommendedName>
        <fullName evidence="5">Peptidyl-prolyl cis-trans isomerase</fullName>
        <shortName evidence="5">PPIase</shortName>
        <ecNumber evidence="5">5.2.1.8</ecNumber>
    </recommendedName>
</protein>
<dbReference type="PROSITE" id="PS00170">
    <property type="entry name" value="CSA_PPIASE_1"/>
    <property type="match status" value="1"/>
</dbReference>
<evidence type="ECO:0000256" key="1">
    <source>
        <dbReference type="ARBA" id="ARBA00002388"/>
    </source>
</evidence>
<dbReference type="InterPro" id="IPR002130">
    <property type="entry name" value="Cyclophilin-type_PPIase_dom"/>
</dbReference>
<dbReference type="InterPro" id="IPR024936">
    <property type="entry name" value="Cyclophilin-type_PPIase"/>
</dbReference>
<dbReference type="PANTHER" id="PTHR45625:SF4">
    <property type="entry name" value="PEPTIDYLPROLYL ISOMERASE DOMAIN AND WD REPEAT-CONTAINING PROTEIN 1"/>
    <property type="match status" value="1"/>
</dbReference>
<comment type="function">
    <text evidence="1 5">PPIases accelerate the folding of proteins. It catalyzes the cis-trans isomerization of proline imidic peptide bonds in oligopeptides.</text>
</comment>
<proteinExistence type="inferred from homology"/>
<dbReference type="PROSITE" id="PS50072">
    <property type="entry name" value="CSA_PPIASE_2"/>
    <property type="match status" value="1"/>
</dbReference>
<reference evidence="7 8" key="1">
    <citation type="journal article" date="2016" name="Nat. Commun.">
        <title>Thousands of microbial genomes shed light on interconnected biogeochemical processes in an aquifer system.</title>
        <authorList>
            <person name="Anantharaman K."/>
            <person name="Brown C.T."/>
            <person name="Hug L.A."/>
            <person name="Sharon I."/>
            <person name="Castelle C.J."/>
            <person name="Probst A.J."/>
            <person name="Thomas B.C."/>
            <person name="Singh A."/>
            <person name="Wilkins M.J."/>
            <person name="Karaoz U."/>
            <person name="Brodie E.L."/>
            <person name="Williams K.H."/>
            <person name="Hubbard S.S."/>
            <person name="Banfield J.F."/>
        </authorList>
    </citation>
    <scope>NUCLEOTIDE SEQUENCE [LARGE SCALE GENOMIC DNA]</scope>
</reference>
<evidence type="ECO:0000256" key="4">
    <source>
        <dbReference type="ARBA" id="ARBA00023235"/>
    </source>
</evidence>
<dbReference type="EC" id="5.2.1.8" evidence="5"/>
<dbReference type="GO" id="GO:0006457">
    <property type="term" value="P:protein folding"/>
    <property type="evidence" value="ECO:0007669"/>
    <property type="project" value="InterPro"/>
</dbReference>
<name>A0A1F6WQ61_9BACT</name>
<evidence type="ECO:0000313" key="7">
    <source>
        <dbReference type="EMBL" id="OGI83997.1"/>
    </source>
</evidence>
<dbReference type="Pfam" id="PF00160">
    <property type="entry name" value="Pro_isomerase"/>
    <property type="match status" value="1"/>
</dbReference>
<dbReference type="InterPro" id="IPR020892">
    <property type="entry name" value="Cyclophilin-type_PPIase_CS"/>
</dbReference>
<dbReference type="PANTHER" id="PTHR45625">
    <property type="entry name" value="PEPTIDYL-PROLYL CIS-TRANS ISOMERASE-RELATED"/>
    <property type="match status" value="1"/>
</dbReference>
<evidence type="ECO:0000259" key="6">
    <source>
        <dbReference type="PROSITE" id="PS50072"/>
    </source>
</evidence>
<comment type="catalytic activity">
    <reaction evidence="5">
        <text>[protein]-peptidylproline (omega=180) = [protein]-peptidylproline (omega=0)</text>
        <dbReference type="Rhea" id="RHEA:16237"/>
        <dbReference type="Rhea" id="RHEA-COMP:10747"/>
        <dbReference type="Rhea" id="RHEA-COMP:10748"/>
        <dbReference type="ChEBI" id="CHEBI:83833"/>
        <dbReference type="ChEBI" id="CHEBI:83834"/>
        <dbReference type="EC" id="5.2.1.8"/>
    </reaction>
</comment>
<accession>A0A1F6WQ61</accession>
<gene>
    <name evidence="7" type="ORF">A2997_00825</name>
</gene>
<dbReference type="PIRSF" id="PIRSF001467">
    <property type="entry name" value="Peptidylpro_ismrse"/>
    <property type="match status" value="1"/>
</dbReference>
<dbReference type="AlphaFoldDB" id="A0A1F6WQ61"/>
<comment type="similarity">
    <text evidence="2 5">Belongs to the cyclophilin-type PPIase family.</text>
</comment>
<dbReference type="PRINTS" id="PR00153">
    <property type="entry name" value="CSAPPISMRASE"/>
</dbReference>
<dbReference type="CDD" id="cd00317">
    <property type="entry name" value="cyclophilin"/>
    <property type="match status" value="1"/>
</dbReference>
<keyword evidence="3 5" id="KW-0697">Rotamase</keyword>
<evidence type="ECO:0000256" key="3">
    <source>
        <dbReference type="ARBA" id="ARBA00023110"/>
    </source>
</evidence>
<dbReference type="InterPro" id="IPR044666">
    <property type="entry name" value="Cyclophilin_A-like"/>
</dbReference>
<dbReference type="Proteomes" id="UP000179448">
    <property type="component" value="Unassembled WGS sequence"/>
</dbReference>
<feature type="domain" description="PPIase cyclophilin-type" evidence="6">
    <location>
        <begin position="7"/>
        <end position="165"/>
    </location>
</feature>
<evidence type="ECO:0000313" key="8">
    <source>
        <dbReference type="Proteomes" id="UP000179448"/>
    </source>
</evidence>